<comment type="similarity">
    <text evidence="2">Belongs to the PPR family. PCMP-E subfamily.</text>
</comment>
<name>A0AAP0JDT5_9MAGN</name>
<organism evidence="4 5">
    <name type="scientific">Stephania cephalantha</name>
    <dbReference type="NCBI Taxonomy" id="152367"/>
    <lineage>
        <taxon>Eukaryota</taxon>
        <taxon>Viridiplantae</taxon>
        <taxon>Streptophyta</taxon>
        <taxon>Embryophyta</taxon>
        <taxon>Tracheophyta</taxon>
        <taxon>Spermatophyta</taxon>
        <taxon>Magnoliopsida</taxon>
        <taxon>Ranunculales</taxon>
        <taxon>Menispermaceae</taxon>
        <taxon>Menispermoideae</taxon>
        <taxon>Cissampelideae</taxon>
        <taxon>Stephania</taxon>
    </lineage>
</organism>
<comment type="caution">
    <text evidence="4">The sequence shown here is derived from an EMBL/GenBank/DDBJ whole genome shotgun (WGS) entry which is preliminary data.</text>
</comment>
<dbReference type="Pfam" id="PF13041">
    <property type="entry name" value="PPR_2"/>
    <property type="match status" value="3"/>
</dbReference>
<dbReference type="InterPro" id="IPR046848">
    <property type="entry name" value="E_motif"/>
</dbReference>
<evidence type="ECO:0000313" key="5">
    <source>
        <dbReference type="Proteomes" id="UP001419268"/>
    </source>
</evidence>
<dbReference type="Gene3D" id="1.25.40.10">
    <property type="entry name" value="Tetratricopeptide repeat domain"/>
    <property type="match status" value="4"/>
</dbReference>
<evidence type="ECO:0008006" key="6">
    <source>
        <dbReference type="Google" id="ProtNLM"/>
    </source>
</evidence>
<proteinExistence type="inferred from homology"/>
<dbReference type="InterPro" id="IPR046960">
    <property type="entry name" value="PPR_At4g14850-like_plant"/>
</dbReference>
<feature type="repeat" description="PPR" evidence="3">
    <location>
        <begin position="323"/>
        <end position="357"/>
    </location>
</feature>
<dbReference type="PROSITE" id="PS51375">
    <property type="entry name" value="PPR"/>
    <property type="match status" value="6"/>
</dbReference>
<dbReference type="EMBL" id="JBBNAG010000005">
    <property type="protein sequence ID" value="KAK9132276.1"/>
    <property type="molecule type" value="Genomic_DNA"/>
</dbReference>
<dbReference type="FunFam" id="1.25.40.10:FF:000381">
    <property type="entry name" value="Pentatricopeptide repeat-containing protein"/>
    <property type="match status" value="1"/>
</dbReference>
<dbReference type="FunFam" id="1.25.40.10:FF:000968">
    <property type="entry name" value="Pentatricopeptide repeat-containing protein, mitochondrial"/>
    <property type="match status" value="1"/>
</dbReference>
<dbReference type="FunFam" id="1.25.40.10:FF:000280">
    <property type="entry name" value="Pentatricopeptide repeat-containing protein"/>
    <property type="match status" value="1"/>
</dbReference>
<dbReference type="Proteomes" id="UP001419268">
    <property type="component" value="Unassembled WGS sequence"/>
</dbReference>
<dbReference type="GO" id="GO:0003723">
    <property type="term" value="F:RNA binding"/>
    <property type="evidence" value="ECO:0007669"/>
    <property type="project" value="InterPro"/>
</dbReference>
<dbReference type="Pfam" id="PF01535">
    <property type="entry name" value="PPR"/>
    <property type="match status" value="5"/>
</dbReference>
<dbReference type="Pfam" id="PF20431">
    <property type="entry name" value="E_motif"/>
    <property type="match status" value="1"/>
</dbReference>
<dbReference type="GO" id="GO:0009451">
    <property type="term" value="P:RNA modification"/>
    <property type="evidence" value="ECO:0007669"/>
    <property type="project" value="InterPro"/>
</dbReference>
<dbReference type="NCBIfam" id="TIGR00756">
    <property type="entry name" value="PPR"/>
    <property type="match status" value="5"/>
</dbReference>
<evidence type="ECO:0000313" key="4">
    <source>
        <dbReference type="EMBL" id="KAK9132276.1"/>
    </source>
</evidence>
<evidence type="ECO:0000256" key="1">
    <source>
        <dbReference type="ARBA" id="ARBA00022737"/>
    </source>
</evidence>
<dbReference type="PANTHER" id="PTHR47926">
    <property type="entry name" value="PENTATRICOPEPTIDE REPEAT-CONTAINING PROTEIN"/>
    <property type="match status" value="1"/>
</dbReference>
<feature type="repeat" description="PPR" evidence="3">
    <location>
        <begin position="88"/>
        <end position="122"/>
    </location>
</feature>
<dbReference type="InterPro" id="IPR011990">
    <property type="entry name" value="TPR-like_helical_dom_sf"/>
</dbReference>
<dbReference type="PANTHER" id="PTHR47926:SF395">
    <property type="entry name" value="TETRATRICOPEPTIDE-LIKE HELICAL DOMAIN, DYW DOMAIN PROTEIN-RELATED"/>
    <property type="match status" value="1"/>
</dbReference>
<keyword evidence="5" id="KW-1185">Reference proteome</keyword>
<keyword evidence="1" id="KW-0677">Repeat</keyword>
<evidence type="ECO:0000256" key="3">
    <source>
        <dbReference type="PROSITE-ProRule" id="PRU00708"/>
    </source>
</evidence>
<accession>A0AAP0JDT5</accession>
<feature type="repeat" description="PPR" evidence="3">
    <location>
        <begin position="393"/>
        <end position="423"/>
    </location>
</feature>
<gene>
    <name evidence="4" type="ORF">Scep_011804</name>
</gene>
<dbReference type="FunFam" id="1.25.40.10:FF:000031">
    <property type="entry name" value="Pentatricopeptide repeat-containing protein mitochondrial"/>
    <property type="match status" value="1"/>
</dbReference>
<feature type="repeat" description="PPR" evidence="3">
    <location>
        <begin position="18"/>
        <end position="52"/>
    </location>
</feature>
<feature type="repeat" description="PPR" evidence="3">
    <location>
        <begin position="222"/>
        <end position="256"/>
    </location>
</feature>
<evidence type="ECO:0000256" key="2">
    <source>
        <dbReference type="ARBA" id="ARBA00061659"/>
    </source>
</evidence>
<dbReference type="AlphaFoldDB" id="A0AAP0JDT5"/>
<sequence length="648" mass="71723">MIPTSYTKTLNRFSKFPSVSEWNSKIRSSISQGCTQKALLLFRQMKQSSIEPDKLTFPIIAKASAKLSNLRFSESIHTYVLKSQFMSDVYVQTALVDMYVKCGRVDVAHQVFERMPERDVASWNVMIMGFVEFCGVGEVMGLFRQMRVGGFRPDSMTLMALSIASSNSQNLNMVRGVHCIGVQTGIDGDVRVANTWISGYSKCMDLESAQMVFRGIPVVVRTVVSWNSMIAGYAFQGKFVEAFSLYRNMCSDCCYPDLSTMVSLLSSCVRPEALLHGNLIHSHAIQSGFDSDVTLTNTLISFYSKLGDIDSARFLFNGMNERTRVSWTALIGGYAEKGDVDEGFALFRAMEATGEKPDAVTLVAVLSVCGQAGTLELGRWIHEYATSNGLGKNVIVCNALLDMYSKCGSMSEAREVFLSISERTIVTWTTMITGYALNGEFKLALDVFSQMLVLGLRPNHLTFLAVLQACAHAGFVEKGWTLFRTMTEVYKISPTLEHYACVADMLGRKGRLKEALEFIQTMPVKPDAGVWGALLGACKMHNDAQIGEYVTYRLLELEPQSAVPYVAMANIYASEGRWDGVAKFRAMMRSKKVRKSPGHSLVQVNGKIHTFTVEDMSHPKGLFIFAALDSLALQLKEGLEPLLDCGLG</sequence>
<feature type="repeat" description="PPR" evidence="3">
    <location>
        <begin position="424"/>
        <end position="458"/>
    </location>
</feature>
<protein>
    <recommendedName>
        <fullName evidence="6">Pentatricopeptide repeat-containing protein</fullName>
    </recommendedName>
</protein>
<dbReference type="InterPro" id="IPR002885">
    <property type="entry name" value="PPR_rpt"/>
</dbReference>
<reference evidence="4 5" key="1">
    <citation type="submission" date="2024-01" db="EMBL/GenBank/DDBJ databases">
        <title>Genome assemblies of Stephania.</title>
        <authorList>
            <person name="Yang L."/>
        </authorList>
    </citation>
    <scope>NUCLEOTIDE SEQUENCE [LARGE SCALE GENOMIC DNA]</scope>
    <source>
        <strain evidence="4">JXDWG</strain>
        <tissue evidence="4">Leaf</tissue>
    </source>
</reference>
<dbReference type="SUPFAM" id="SSF48452">
    <property type="entry name" value="TPR-like"/>
    <property type="match status" value="1"/>
</dbReference>